<dbReference type="InterPro" id="IPR010303">
    <property type="entry name" value="RING_CBP-p300"/>
</dbReference>
<dbReference type="Gene3D" id="1.10.246.20">
    <property type="entry name" value="Coactivator CBP, KIX domain"/>
    <property type="match status" value="1"/>
</dbReference>
<evidence type="ECO:0000256" key="23">
    <source>
        <dbReference type="ARBA" id="ARBA00047411"/>
    </source>
</evidence>
<feature type="compositionally biased region" description="Polar residues" evidence="28">
    <location>
        <begin position="2251"/>
        <end position="2278"/>
    </location>
</feature>
<feature type="compositionally biased region" description="Low complexity" evidence="28">
    <location>
        <begin position="77"/>
        <end position="88"/>
    </location>
</feature>
<evidence type="ECO:0000256" key="5">
    <source>
        <dbReference type="ARBA" id="ARBA00022490"/>
    </source>
</evidence>
<dbReference type="SUPFAM" id="SSF69125">
    <property type="entry name" value="Nuclear receptor coactivator interlocking domain"/>
    <property type="match status" value="1"/>
</dbReference>
<dbReference type="SMART" id="SM00291">
    <property type="entry name" value="ZnF_ZZ"/>
    <property type="match status" value="1"/>
</dbReference>
<feature type="domain" description="ZZ-type" evidence="31">
    <location>
        <begin position="1620"/>
        <end position="1668"/>
    </location>
</feature>
<gene>
    <name evidence="34" type="ORF">LSH36_54g01023</name>
</gene>
<evidence type="ECO:0000256" key="27">
    <source>
        <dbReference type="PROSITE-ProRule" id="PRU00228"/>
    </source>
</evidence>
<dbReference type="PROSITE" id="PS50952">
    <property type="entry name" value="KIX"/>
    <property type="match status" value="1"/>
</dbReference>
<dbReference type="FunFam" id="1.20.920.10:FF:000001">
    <property type="entry name" value="Histone acetyltransferase p300"/>
    <property type="match status" value="1"/>
</dbReference>
<comment type="caution">
    <text evidence="34">The sequence shown here is derived from an EMBL/GenBank/DDBJ whole genome shotgun (WGS) entry which is preliminary data.</text>
</comment>
<dbReference type="InterPro" id="IPR000433">
    <property type="entry name" value="Znf_ZZ"/>
</dbReference>
<dbReference type="FunFam" id="1.10.246.20:FF:000001">
    <property type="entry name" value="E1A binding protein p300"/>
    <property type="match status" value="1"/>
</dbReference>
<dbReference type="SMART" id="SM01250">
    <property type="entry name" value="KAT11"/>
    <property type="match status" value="1"/>
</dbReference>
<evidence type="ECO:0000256" key="10">
    <source>
        <dbReference type="ARBA" id="ARBA00022737"/>
    </source>
</evidence>
<feature type="zinc finger region" description="TAZ-type" evidence="26">
    <location>
        <begin position="290"/>
        <end position="377"/>
    </location>
</feature>
<dbReference type="SUPFAM" id="SSF57933">
    <property type="entry name" value="TAZ domain"/>
    <property type="match status" value="2"/>
</dbReference>
<evidence type="ECO:0000259" key="32">
    <source>
        <dbReference type="PROSITE" id="PS50952"/>
    </source>
</evidence>
<dbReference type="PROSITE" id="PS50014">
    <property type="entry name" value="BROMODOMAIN_2"/>
    <property type="match status" value="1"/>
</dbReference>
<dbReference type="PROSITE" id="PS50135">
    <property type="entry name" value="ZF_ZZ_2"/>
    <property type="match status" value="1"/>
</dbReference>
<dbReference type="Pfam" id="PF02135">
    <property type="entry name" value="zf-TAZ"/>
    <property type="match status" value="2"/>
</dbReference>
<evidence type="ECO:0000313" key="35">
    <source>
        <dbReference type="Proteomes" id="UP001208570"/>
    </source>
</evidence>
<keyword evidence="35" id="KW-1185">Reference proteome</keyword>
<keyword evidence="22" id="KW-0012">Acyltransferase</keyword>
<dbReference type="Gene3D" id="1.20.920.10">
    <property type="entry name" value="Bromodomain-like"/>
    <property type="match status" value="1"/>
</dbReference>
<feature type="region of interest" description="Disordered" evidence="28">
    <location>
        <begin position="2153"/>
        <end position="2278"/>
    </location>
</feature>
<dbReference type="CDD" id="cd15557">
    <property type="entry name" value="PHD_CBP_p300"/>
    <property type="match status" value="1"/>
</dbReference>
<dbReference type="InterPro" id="IPR003101">
    <property type="entry name" value="KIX_dom"/>
</dbReference>
<name>A0AAD9NCD6_9ANNE</name>
<feature type="compositionally biased region" description="Pro residues" evidence="28">
    <location>
        <begin position="2217"/>
        <end position="2229"/>
    </location>
</feature>
<feature type="zinc finger region" description="TAZ-type" evidence="26">
    <location>
        <begin position="1681"/>
        <end position="1762"/>
    </location>
</feature>
<feature type="region of interest" description="Disordered" evidence="28">
    <location>
        <begin position="811"/>
        <end position="866"/>
    </location>
</feature>
<proteinExistence type="predicted"/>
<dbReference type="InterPro" id="IPR018359">
    <property type="entry name" value="Bromodomain_CS"/>
</dbReference>
<evidence type="ECO:0000256" key="24">
    <source>
        <dbReference type="ARBA" id="ARBA00048017"/>
    </source>
</evidence>
<dbReference type="GO" id="GO:0004402">
    <property type="term" value="F:histone acetyltransferase activity"/>
    <property type="evidence" value="ECO:0007669"/>
    <property type="project" value="InterPro"/>
</dbReference>
<keyword evidence="6" id="KW-1017">Isopeptide bond</keyword>
<dbReference type="InterPro" id="IPR043145">
    <property type="entry name" value="Znf_ZZ_sf"/>
</dbReference>
<feature type="domain" description="TAZ-type" evidence="30">
    <location>
        <begin position="290"/>
        <end position="377"/>
    </location>
</feature>
<dbReference type="Gene3D" id="3.30.40.10">
    <property type="entry name" value="Zinc/RING finger domain, C3HC4 (zinc finger)"/>
    <property type="match status" value="1"/>
</dbReference>
<dbReference type="FunFam" id="3.30.40.10:FF:000034">
    <property type="entry name" value="Histone acetyltransferase p300"/>
    <property type="match status" value="1"/>
</dbReference>
<dbReference type="Pfam" id="PF00569">
    <property type="entry name" value="ZZ"/>
    <property type="match status" value="1"/>
</dbReference>
<keyword evidence="21" id="KW-0539">Nucleus</keyword>
<keyword evidence="13" id="KW-0832">Ubl conjugation</keyword>
<dbReference type="Pfam" id="PF02172">
    <property type="entry name" value="KIX"/>
    <property type="match status" value="1"/>
</dbReference>
<keyword evidence="14" id="KW-0156">Chromatin regulator</keyword>
<evidence type="ECO:0000256" key="1">
    <source>
        <dbReference type="ARBA" id="ARBA00004123"/>
    </source>
</evidence>
<evidence type="ECO:0000256" key="17">
    <source>
        <dbReference type="ARBA" id="ARBA00023108"/>
    </source>
</evidence>
<evidence type="ECO:0000256" key="28">
    <source>
        <dbReference type="SAM" id="MobiDB-lite"/>
    </source>
</evidence>
<evidence type="ECO:0000256" key="22">
    <source>
        <dbReference type="ARBA" id="ARBA00023315"/>
    </source>
</evidence>
<evidence type="ECO:0000259" key="31">
    <source>
        <dbReference type="PROSITE" id="PS50135"/>
    </source>
</evidence>
<dbReference type="InterPro" id="IPR001487">
    <property type="entry name" value="Bromodomain"/>
</dbReference>
<dbReference type="FunFam" id="1.20.1020.10:FF:000002">
    <property type="entry name" value="E1A binding protein p300"/>
    <property type="match status" value="1"/>
</dbReference>
<dbReference type="GO" id="GO:0031981">
    <property type="term" value="C:nuclear lumen"/>
    <property type="evidence" value="ECO:0007669"/>
    <property type="project" value="UniProtKB-ARBA"/>
</dbReference>
<dbReference type="InterPro" id="IPR035898">
    <property type="entry name" value="TAZ_dom_sf"/>
</dbReference>
<feature type="region of interest" description="Disordered" evidence="28">
    <location>
        <begin position="77"/>
        <end position="102"/>
    </location>
</feature>
<dbReference type="InterPro" id="IPR056484">
    <property type="entry name" value="PHD_P300"/>
</dbReference>
<dbReference type="InterPro" id="IPR031162">
    <property type="entry name" value="CBP_P300_HAT"/>
</dbReference>
<evidence type="ECO:0000256" key="6">
    <source>
        <dbReference type="ARBA" id="ARBA00022499"/>
    </source>
</evidence>
<accession>A0AAD9NCD6</accession>
<keyword evidence="16" id="KW-0805">Transcription regulation</keyword>
<dbReference type="Gene3D" id="1.10.1630.10">
    <property type="entry name" value="Nuclear receptor coactivator, CREB-bp-like, interlocking domain"/>
    <property type="match status" value="1"/>
</dbReference>
<evidence type="ECO:0000256" key="19">
    <source>
        <dbReference type="ARBA" id="ARBA00023159"/>
    </source>
</evidence>
<feature type="compositionally biased region" description="Low complexity" evidence="28">
    <location>
        <begin position="2056"/>
        <end position="2104"/>
    </location>
</feature>
<evidence type="ECO:0000256" key="12">
    <source>
        <dbReference type="ARBA" id="ARBA00022833"/>
    </source>
</evidence>
<evidence type="ECO:0000256" key="13">
    <source>
        <dbReference type="ARBA" id="ARBA00022843"/>
    </source>
</evidence>
<dbReference type="SUPFAM" id="SSF57850">
    <property type="entry name" value="RING/U-box"/>
    <property type="match status" value="1"/>
</dbReference>
<feature type="region of interest" description="Disordered" evidence="28">
    <location>
        <begin position="883"/>
        <end position="943"/>
    </location>
</feature>
<feature type="compositionally biased region" description="Basic and acidic residues" evidence="28">
    <location>
        <begin position="825"/>
        <end position="841"/>
    </location>
</feature>
<feature type="compositionally biased region" description="Low complexity" evidence="28">
    <location>
        <begin position="1790"/>
        <end position="1810"/>
    </location>
</feature>
<feature type="compositionally biased region" description="Polar residues" evidence="28">
    <location>
        <begin position="655"/>
        <end position="664"/>
    </location>
</feature>
<feature type="domain" description="Bromo" evidence="29">
    <location>
        <begin position="1002"/>
        <end position="1074"/>
    </location>
</feature>
<evidence type="ECO:0000313" key="34">
    <source>
        <dbReference type="EMBL" id="KAK2165127.1"/>
    </source>
</evidence>
<dbReference type="InterPro" id="IPR037073">
    <property type="entry name" value="Nuc_rcpt_coact_CREBbp_sf"/>
</dbReference>
<dbReference type="GO" id="GO:0048511">
    <property type="term" value="P:rhythmic process"/>
    <property type="evidence" value="ECO:0007669"/>
    <property type="project" value="UniProtKB-KW"/>
</dbReference>
<dbReference type="GO" id="GO:0003713">
    <property type="term" value="F:transcription coactivator activity"/>
    <property type="evidence" value="ECO:0007669"/>
    <property type="project" value="InterPro"/>
</dbReference>
<dbReference type="Pfam" id="PF06001">
    <property type="entry name" value="RING_CBP-p300"/>
    <property type="match status" value="1"/>
</dbReference>
<keyword evidence="8" id="KW-0808">Transferase</keyword>
<evidence type="ECO:0000256" key="21">
    <source>
        <dbReference type="ARBA" id="ARBA00023242"/>
    </source>
</evidence>
<evidence type="ECO:0000256" key="2">
    <source>
        <dbReference type="ARBA" id="ARBA00004496"/>
    </source>
</evidence>
<dbReference type="Proteomes" id="UP001208570">
    <property type="component" value="Unassembled WGS sequence"/>
</dbReference>
<comment type="catalytic activity">
    <reaction evidence="24">
        <text>L-lysyl-[protein] + acetyl-CoA = N(6)-acetyl-L-lysyl-[protein] + CoA + H(+)</text>
        <dbReference type="Rhea" id="RHEA:45948"/>
        <dbReference type="Rhea" id="RHEA-COMP:9752"/>
        <dbReference type="Rhea" id="RHEA-COMP:10731"/>
        <dbReference type="ChEBI" id="CHEBI:15378"/>
        <dbReference type="ChEBI" id="CHEBI:29969"/>
        <dbReference type="ChEBI" id="CHEBI:57287"/>
        <dbReference type="ChEBI" id="CHEBI:57288"/>
        <dbReference type="ChEBI" id="CHEBI:61930"/>
        <dbReference type="EC" id="2.3.1.48"/>
    </reaction>
</comment>
<dbReference type="Pfam" id="PF23570">
    <property type="entry name" value="PHD_P300"/>
    <property type="match status" value="1"/>
</dbReference>
<dbReference type="Pfam" id="PF09030">
    <property type="entry name" value="Creb_binding"/>
    <property type="match status" value="1"/>
</dbReference>
<keyword evidence="5" id="KW-0963">Cytoplasm</keyword>
<dbReference type="Pfam" id="PF00439">
    <property type="entry name" value="Bromodomain"/>
    <property type="match status" value="1"/>
</dbReference>
<comment type="catalytic activity">
    <reaction evidence="23">
        <text>(S)-lactoyl-CoA + L-lysyl-[protein] = N(6)-[(S)-lactoyl]-L-lysyl-[protein] + CoA + H(+)</text>
        <dbReference type="Rhea" id="RHEA:61996"/>
        <dbReference type="Rhea" id="RHEA-COMP:9752"/>
        <dbReference type="Rhea" id="RHEA-COMP:19466"/>
        <dbReference type="ChEBI" id="CHEBI:15378"/>
        <dbReference type="ChEBI" id="CHEBI:29969"/>
        <dbReference type="ChEBI" id="CHEBI:57287"/>
        <dbReference type="ChEBI" id="CHEBI:231527"/>
        <dbReference type="ChEBI" id="CHEBI:231528"/>
    </reaction>
    <physiologicalReaction direction="left-to-right" evidence="23">
        <dbReference type="Rhea" id="RHEA:61997"/>
    </physiologicalReaction>
</comment>
<dbReference type="InterPro" id="IPR036529">
    <property type="entry name" value="KIX_dom_sf"/>
</dbReference>
<evidence type="ECO:0000256" key="7">
    <source>
        <dbReference type="ARBA" id="ARBA00022553"/>
    </source>
</evidence>
<dbReference type="Gene3D" id="1.20.1020.10">
    <property type="entry name" value="TAZ domain"/>
    <property type="match status" value="2"/>
</dbReference>
<keyword evidence="10" id="KW-0677">Repeat</keyword>
<feature type="compositionally biased region" description="Low complexity" evidence="28">
    <location>
        <begin position="2153"/>
        <end position="2167"/>
    </location>
</feature>
<reference evidence="34" key="1">
    <citation type="journal article" date="2023" name="Mol. Biol. Evol.">
        <title>Third-Generation Sequencing Reveals the Adaptive Role of the Epigenome in Three Deep-Sea Polychaetes.</title>
        <authorList>
            <person name="Perez M."/>
            <person name="Aroh O."/>
            <person name="Sun Y."/>
            <person name="Lan Y."/>
            <person name="Juniper S.K."/>
            <person name="Young C.R."/>
            <person name="Angers B."/>
            <person name="Qian P.Y."/>
        </authorList>
    </citation>
    <scope>NUCLEOTIDE SEQUENCE</scope>
    <source>
        <strain evidence="34">P08H-3</strain>
    </source>
</reference>
<dbReference type="CDD" id="cd22541">
    <property type="entry name" value="SP5_N"/>
    <property type="match status" value="1"/>
</dbReference>
<dbReference type="PROSITE" id="PS51727">
    <property type="entry name" value="CBP_P300_HAT"/>
    <property type="match status" value="1"/>
</dbReference>
<dbReference type="InterPro" id="IPR013178">
    <property type="entry name" value="Histone_AcTrfase_Rtt109/CBP"/>
</dbReference>
<dbReference type="GO" id="GO:0005737">
    <property type="term" value="C:cytoplasm"/>
    <property type="evidence" value="ECO:0007669"/>
    <property type="project" value="UniProtKB-SubCell"/>
</dbReference>
<dbReference type="GO" id="GO:0031490">
    <property type="term" value="F:chromatin DNA binding"/>
    <property type="evidence" value="ECO:0007669"/>
    <property type="project" value="TreeGrafter"/>
</dbReference>
<keyword evidence="4" id="KW-0488">Methylation</keyword>
<evidence type="ECO:0000256" key="26">
    <source>
        <dbReference type="PROSITE-ProRule" id="PRU00203"/>
    </source>
</evidence>
<dbReference type="PROSITE" id="PS01357">
    <property type="entry name" value="ZF_ZZ_1"/>
    <property type="match status" value="1"/>
</dbReference>
<dbReference type="GO" id="GO:0140297">
    <property type="term" value="F:DNA-binding transcription factor binding"/>
    <property type="evidence" value="ECO:0007669"/>
    <property type="project" value="UniProtKB-ARBA"/>
</dbReference>
<dbReference type="SUPFAM" id="SSF47370">
    <property type="entry name" value="Bromodomain"/>
    <property type="match status" value="1"/>
</dbReference>
<feature type="region of interest" description="Disordered" evidence="28">
    <location>
        <begin position="2038"/>
        <end position="2120"/>
    </location>
</feature>
<dbReference type="InterPro" id="IPR013083">
    <property type="entry name" value="Znf_RING/FYVE/PHD"/>
</dbReference>
<evidence type="ECO:0000256" key="16">
    <source>
        <dbReference type="ARBA" id="ARBA00023015"/>
    </source>
</evidence>
<evidence type="ECO:0000256" key="8">
    <source>
        <dbReference type="ARBA" id="ARBA00022679"/>
    </source>
</evidence>
<evidence type="ECO:0000256" key="4">
    <source>
        <dbReference type="ARBA" id="ARBA00022481"/>
    </source>
</evidence>
<evidence type="ECO:0000256" key="18">
    <source>
        <dbReference type="ARBA" id="ARBA00023117"/>
    </source>
</evidence>
<dbReference type="InterPro" id="IPR036427">
    <property type="entry name" value="Bromodomain-like_sf"/>
</dbReference>
<dbReference type="CDD" id="cd05495">
    <property type="entry name" value="Bromo_cbp_like"/>
    <property type="match status" value="1"/>
</dbReference>
<dbReference type="FunFam" id="3.30.60.90:FF:000003">
    <property type="entry name" value="E1A binding protein p300"/>
    <property type="match status" value="1"/>
</dbReference>
<dbReference type="PANTHER" id="PTHR13808">
    <property type="entry name" value="CBP/P300-RELATED"/>
    <property type="match status" value="1"/>
</dbReference>
<keyword evidence="9 26" id="KW-0479">Metal-binding</keyword>
<dbReference type="Pfam" id="PF08214">
    <property type="entry name" value="HAT_KAT11"/>
    <property type="match status" value="1"/>
</dbReference>
<dbReference type="CDD" id="cd02337">
    <property type="entry name" value="ZZ_CBP"/>
    <property type="match status" value="1"/>
</dbReference>
<dbReference type="GO" id="GO:0045944">
    <property type="term" value="P:positive regulation of transcription by RNA polymerase II"/>
    <property type="evidence" value="ECO:0007669"/>
    <property type="project" value="UniProtKB-ARBA"/>
</dbReference>
<evidence type="ECO:0000259" key="29">
    <source>
        <dbReference type="PROSITE" id="PS50014"/>
    </source>
</evidence>
<dbReference type="SMART" id="SM00297">
    <property type="entry name" value="BROMO"/>
    <property type="match status" value="1"/>
</dbReference>
<evidence type="ECO:0000259" key="33">
    <source>
        <dbReference type="PROSITE" id="PS51727"/>
    </source>
</evidence>
<dbReference type="Gene3D" id="2.10.110.40">
    <property type="match status" value="1"/>
</dbReference>
<evidence type="ECO:0000256" key="15">
    <source>
        <dbReference type="ARBA" id="ARBA00022990"/>
    </source>
</evidence>
<dbReference type="GO" id="GO:0008270">
    <property type="term" value="F:zinc ion binding"/>
    <property type="evidence" value="ECO:0007669"/>
    <property type="project" value="UniProtKB-KW"/>
</dbReference>
<sequence>MADKQEGPPTKRAKISSPSHTSKDGELNLNFLDDLPDELGTLGSSDVQSNGTSDRGLVQTSEENILSNQHLSQLLSVTSSTSNTSNSVGHLQGSLGQSSHPGSLANNFTNVSKSMLSNSLASSPNMIGNKVGVSTSVPGLGNDLLSSVTFSSGGLTSSSITVGNIANSLAQNNKPNILGGPMNSVGNPAVNQSQFMNGPHKGMGGIAAMTRSITNTTQVSNFQGTLTQANILPNSVGNTVMSPTSGPLPISSQPNMVHAGALTATSQPQLMKSAQTGQSATGGVQHPVADPEKRKLIQQQLVLLLHAHKCQRREQTTNGESRPCNLPHCRTMKNVLNHMTTCNAGKSCLVAHCASSRQIITHWKNCTRNDCPVCLPLKVVDKRNPGVKTMQTVTPTQSQKQPVPEELARAYQSLGLPAPSASQTGPLAQNQFGVHVPLQNSGAASAAGSLNQLGQQSLAGVLGNTSQSQPVSAQPSNPISSQLPQLGVPSLNPASAAVSGHSAGIASTVASLVSGPSGPTDPSMTAVPNRQVKEWHQSVTQDLRNHLVHKLVQAIFPTQDPVTWRDRRMNNLVQYARKVEGDMYETANSREEYYHLLAEKIYKIQKELEEKRRSRMEAQAKIPGTAVHPRGPPPQIVRQPTQNGPLRQGGVLPGQQMTGPSSLVTPDLYPQNAATHVIRQDMTNNLLRQPVPATTISQIPNATVPGQTNVSPALRESQQQLDEALKKEIDKTVLQQQTVPATSSQNRAISGTILATQRPQQKLAISQANHLPQISQPPQSVDIANTAVSQQPTQNIGPCDQIVQNIKEEPADQTTFGKSVSSGKDASDLDVKQENSIDKFDSSTNDSWASKGGKGGKGSVVTSADNGLDMKPVLKSELQTDGHSIQLESKMEVKAEVDDGKGGTVKTESDGDMSKKSETEEKPDVASSGQEAMDTASTPSNALVLSKPNKKVWKPDELRQVLMSTLEKLYRQEPDSLPFRQPVDAMLLNIPALMPTLERLYKQDPESIPFRQAVDPVLLQIPDYYDIVKKPMDLSTIKRKLDTGQYADPWEYVDDVWLMFDNAWLYNRKTSRVYKYCSNLAKVFESEIDGVMQSLGYCCGRKYVFNPQVLCCYGKQLCTIPRDSVYYSYQNRYIYCEKCFNDIKGDEVELNDDPTQPLTSLKFCYDRKIKKEQFVKEKNDKVDYEPFVECQDCGRKLHQICVLHMDQIWPQGFTCDNCLKAKGMHRKDNKYNAKRLPTTKLGTYLENRVNSFLKKKDAGAGEVTIRVLSSSDKLVEIKNGMRSRYVETGEMPETFPYRAKAMFAFEEINGVDVCFFGMHVQEYGSDCSPPNARRVYIAYLDSVHFFQPRTFRTHVYHEMLIGYLDYVKSLGYTMAHIWACPPSEGDDYIFHCHPPEQKIPKPKRLQDWYKKMLDKAIIERVVIDYKDILKDAVENNLQSATEMPYFEGDFWPNVMEDSIKELDQEEEKRKREEAEAAAAEADDNIGEGPEGVEGPAGMGKKKGQKSGQKKKHSKSKNNNKKNNKKTTLPLGGNDLSAKLYSHMEKHKEVFFVIRLHPANKVDQLMPIHDPDPLISCDLMDGRDAFLTMAREKHYEFSSLRRAMFSSMALLYELHNQGKDAFVYTCNSCKAHVETRYHCRECDDFDLCVQCYQKENHPHKMEKLGFELDEPGNDNDKPQNPQEARRLSIQRCIQSLVHACSCKDANCRLPSCQKMKRVVTHTRQCKRKTNAGCAVCKQLIALCCYHAKHCQETKCMVPFCQNIKQKLAQQQMQVRLMQKQTMRRRMATMTRSSGISASMSAQSVTSSSSSTPPAITDGKIDGKPAQAPPTGAIAAAKQAEQAARIQATTQYPGVAASQTPVQQQPAQVQNTMQQLQQPSPHMGAQSTMQMPLQPGNPVPLDRITNPNMQPSQPIGVDLNQQPNMLPSMDGRQRWPAGAGHQPPQQQLLRPGMQQPQQQPMSVTNPSNFLGGVVQHNRNSIPPAALQQLLQALKSPSSPQQQQQLLNILKSHPQLMAAFIARQRQQDAKGGAGQAVVQQNVMQGPGNGGPGPQPPGGMQPHNPQVSQPQSSQHQQQQWFQQQQQYRHRLQQQQQQQRQQVPGMHQQFPQPQAPPYGAMQRPRMNFPPGQNFVQADGSGGGMMSQYSQQHQLMHVQQQQAQLKQQMVGGQPMSPQHMLVAQQQASQSPLHQVRSPPSSLPTTVRSPQPTPSPRQHTPNNNPVPSPRAHPIPSPQIAQTHSPHPAITGQLAAAPPTSNTSDPNPLNTDRVMLTSQSNQDFPGLQQQDVVTPLTPQDQLSRFVDNL</sequence>
<keyword evidence="11 27" id="KW-0863">Zinc-finger</keyword>
<evidence type="ECO:0000259" key="30">
    <source>
        <dbReference type="PROSITE" id="PS50134"/>
    </source>
</evidence>
<feature type="domain" description="KIX" evidence="32">
    <location>
        <begin position="530"/>
        <end position="609"/>
    </location>
</feature>
<feature type="compositionally biased region" description="Basic and acidic residues" evidence="28">
    <location>
        <begin position="889"/>
        <end position="924"/>
    </location>
</feature>
<dbReference type="CDD" id="cd15802">
    <property type="entry name" value="RING_CBP-p300"/>
    <property type="match status" value="1"/>
</dbReference>
<dbReference type="GO" id="GO:0000123">
    <property type="term" value="C:histone acetyltransferase complex"/>
    <property type="evidence" value="ECO:0007669"/>
    <property type="project" value="InterPro"/>
</dbReference>
<keyword evidence="15" id="KW-0007">Acetylation</keyword>
<feature type="domain" description="TAZ-type" evidence="30">
    <location>
        <begin position="1681"/>
        <end position="1762"/>
    </location>
</feature>
<dbReference type="PANTHER" id="PTHR13808:SF1">
    <property type="entry name" value="HISTONE ACETYLTRANSFERASE"/>
    <property type="match status" value="1"/>
</dbReference>
<evidence type="ECO:0000256" key="3">
    <source>
        <dbReference type="ARBA" id="ARBA00013184"/>
    </source>
</evidence>
<dbReference type="PRINTS" id="PR00503">
    <property type="entry name" value="BROMODOMAIN"/>
</dbReference>
<dbReference type="PROSITE" id="PS50134">
    <property type="entry name" value="ZF_TAZ"/>
    <property type="match status" value="2"/>
</dbReference>
<dbReference type="SMART" id="SM00551">
    <property type="entry name" value="ZnF_TAZ"/>
    <property type="match status" value="2"/>
</dbReference>
<dbReference type="EC" id="2.3.1.48" evidence="3"/>
<dbReference type="PROSITE" id="PS00633">
    <property type="entry name" value="BROMODOMAIN_1"/>
    <property type="match status" value="1"/>
</dbReference>
<dbReference type="Gene3D" id="3.30.60.90">
    <property type="match status" value="1"/>
</dbReference>
<dbReference type="InterPro" id="IPR009110">
    <property type="entry name" value="Nuc_rcpt_coact"/>
</dbReference>
<keyword evidence="20" id="KW-0804">Transcription</keyword>
<feature type="region of interest" description="Disordered" evidence="28">
    <location>
        <begin position="1463"/>
        <end position="1532"/>
    </location>
</feature>
<evidence type="ECO:0000256" key="14">
    <source>
        <dbReference type="ARBA" id="ARBA00022853"/>
    </source>
</evidence>
<keyword evidence="18 25" id="KW-0103">Bromodomain</keyword>
<keyword evidence="7" id="KW-0597">Phosphoprotein</keyword>
<feature type="compositionally biased region" description="Basic and acidic residues" evidence="28">
    <location>
        <begin position="1463"/>
        <end position="1474"/>
    </location>
</feature>
<dbReference type="InterPro" id="IPR038547">
    <property type="entry name" value="RING_CBP-p300_sf"/>
</dbReference>
<feature type="compositionally biased region" description="Polar residues" evidence="28">
    <location>
        <begin position="2177"/>
        <end position="2216"/>
    </location>
</feature>
<evidence type="ECO:0000256" key="20">
    <source>
        <dbReference type="ARBA" id="ARBA00023163"/>
    </source>
</evidence>
<dbReference type="InterPro" id="IPR014744">
    <property type="entry name" value="Nuc_rcpt_coact_CREBbp"/>
</dbReference>
<dbReference type="EMBL" id="JAODUP010000054">
    <property type="protein sequence ID" value="KAK2165127.1"/>
    <property type="molecule type" value="Genomic_DNA"/>
</dbReference>
<feature type="compositionally biased region" description="Polar residues" evidence="28">
    <location>
        <begin position="812"/>
        <end position="824"/>
    </location>
</feature>
<feature type="compositionally biased region" description="Gly residues" evidence="28">
    <location>
        <begin position="1488"/>
        <end position="1497"/>
    </location>
</feature>
<dbReference type="SUPFAM" id="SSF47040">
    <property type="entry name" value="Kix domain of CBP (creb binding protein)"/>
    <property type="match status" value="1"/>
</dbReference>
<evidence type="ECO:0000256" key="11">
    <source>
        <dbReference type="ARBA" id="ARBA00022771"/>
    </source>
</evidence>
<dbReference type="InterPro" id="IPR000197">
    <property type="entry name" value="Znf_TAZ"/>
</dbReference>
<feature type="region of interest" description="Disordered" evidence="28">
    <location>
        <begin position="624"/>
        <end position="668"/>
    </location>
</feature>
<feature type="domain" description="CBP/p300-type HAT" evidence="33">
    <location>
        <begin position="1230"/>
        <end position="1618"/>
    </location>
</feature>
<keyword evidence="19" id="KW-0010">Activator</keyword>
<feature type="compositionally biased region" description="Polar residues" evidence="28">
    <location>
        <begin position="927"/>
        <end position="943"/>
    </location>
</feature>
<feature type="region of interest" description="Disordered" evidence="28">
    <location>
        <begin position="1790"/>
        <end position="1816"/>
    </location>
</feature>
<keyword evidence="17" id="KW-0090">Biological rhythms</keyword>
<organism evidence="34 35">
    <name type="scientific">Paralvinella palmiformis</name>
    <dbReference type="NCBI Taxonomy" id="53620"/>
    <lineage>
        <taxon>Eukaryota</taxon>
        <taxon>Metazoa</taxon>
        <taxon>Spiralia</taxon>
        <taxon>Lophotrochozoa</taxon>
        <taxon>Annelida</taxon>
        <taxon>Polychaeta</taxon>
        <taxon>Sedentaria</taxon>
        <taxon>Canalipalpata</taxon>
        <taxon>Terebellida</taxon>
        <taxon>Terebelliformia</taxon>
        <taxon>Alvinellidae</taxon>
        <taxon>Paralvinella</taxon>
    </lineage>
</organism>
<feature type="compositionally biased region" description="Basic residues" evidence="28">
    <location>
        <begin position="1499"/>
        <end position="1524"/>
    </location>
</feature>
<feature type="region of interest" description="Disordered" evidence="28">
    <location>
        <begin position="1"/>
        <end position="32"/>
    </location>
</feature>
<protein>
    <recommendedName>
        <fullName evidence="3">histone acetyltransferase</fullName>
        <ecNumber evidence="3">2.3.1.48</ecNumber>
    </recommendedName>
</protein>
<comment type="subcellular location">
    <subcellularLocation>
        <location evidence="2">Cytoplasm</location>
    </subcellularLocation>
    <subcellularLocation>
        <location evidence="1">Nucleus</location>
    </subcellularLocation>
</comment>
<dbReference type="GO" id="GO:0005667">
    <property type="term" value="C:transcription regulator complex"/>
    <property type="evidence" value="ECO:0007669"/>
    <property type="project" value="TreeGrafter"/>
</dbReference>
<evidence type="ECO:0000256" key="25">
    <source>
        <dbReference type="PROSITE-ProRule" id="PRU00035"/>
    </source>
</evidence>
<evidence type="ECO:0000256" key="9">
    <source>
        <dbReference type="ARBA" id="ARBA00022723"/>
    </source>
</evidence>
<keyword evidence="12 26" id="KW-0862">Zinc</keyword>